<evidence type="ECO:0000256" key="1">
    <source>
        <dbReference type="ARBA" id="ARBA00004141"/>
    </source>
</evidence>
<evidence type="ECO:0000256" key="9">
    <source>
        <dbReference type="SAM" id="SignalP"/>
    </source>
</evidence>
<protein>
    <recommendedName>
        <fullName evidence="3">Heme exporter protein C</fullName>
    </recommendedName>
</protein>
<comment type="caution">
    <text evidence="11">The sequence shown here is derived from an EMBL/GenBank/DDBJ whole genome shotgun (WGS) entry which is preliminary data.</text>
</comment>
<proteinExistence type="inferred from homology"/>
<comment type="similarity">
    <text evidence="2">Belongs to the CcmC/CycZ/HelC family.</text>
</comment>
<dbReference type="InterPro" id="IPR003557">
    <property type="entry name" value="Cyt_c_biogenesis_CcmC"/>
</dbReference>
<evidence type="ECO:0000256" key="3">
    <source>
        <dbReference type="ARBA" id="ARBA00016463"/>
    </source>
</evidence>
<feature type="signal peptide" evidence="9">
    <location>
        <begin position="1"/>
        <end position="23"/>
    </location>
</feature>
<name>A0ABT9I8A1_9ACTN</name>
<keyword evidence="5" id="KW-0201">Cytochrome c-type biogenesis</keyword>
<dbReference type="PRINTS" id="PR01386">
    <property type="entry name" value="CCMCBIOGNSIS"/>
</dbReference>
<feature type="domain" description="Cytochrome c assembly protein" evidence="10">
    <location>
        <begin position="13"/>
        <end position="172"/>
    </location>
</feature>
<dbReference type="Pfam" id="PF01578">
    <property type="entry name" value="Cytochrom_C_asm"/>
    <property type="match status" value="1"/>
</dbReference>
<feature type="transmembrane region" description="Helical" evidence="8">
    <location>
        <begin position="52"/>
        <end position="71"/>
    </location>
</feature>
<evidence type="ECO:0000256" key="6">
    <source>
        <dbReference type="ARBA" id="ARBA00022989"/>
    </source>
</evidence>
<dbReference type="PANTHER" id="PTHR30071:SF1">
    <property type="entry name" value="CYTOCHROME B_B6 PROTEIN-RELATED"/>
    <property type="match status" value="1"/>
</dbReference>
<keyword evidence="6 8" id="KW-1133">Transmembrane helix</keyword>
<evidence type="ECO:0000256" key="4">
    <source>
        <dbReference type="ARBA" id="ARBA00022692"/>
    </source>
</evidence>
<gene>
    <name evidence="11" type="primary">ccsA</name>
    <name evidence="11" type="ORF">QOZ88_04080</name>
</gene>
<evidence type="ECO:0000259" key="10">
    <source>
        <dbReference type="Pfam" id="PF01578"/>
    </source>
</evidence>
<dbReference type="PANTHER" id="PTHR30071">
    <property type="entry name" value="HEME EXPORTER PROTEIN C"/>
    <property type="match status" value="1"/>
</dbReference>
<reference evidence="12" key="1">
    <citation type="submission" date="2023-05" db="EMBL/GenBank/DDBJ databases">
        <title>Draft genome of Pseudofrankia sp. BMG5.37.</title>
        <authorList>
            <person name="Gtari M."/>
            <person name="Ghodhbane F."/>
            <person name="Sbissi I."/>
        </authorList>
    </citation>
    <scope>NUCLEOTIDE SEQUENCE [LARGE SCALE GENOMIC DNA]</scope>
    <source>
        <strain evidence="12">BMG 814</strain>
    </source>
</reference>
<keyword evidence="12" id="KW-1185">Reference proteome</keyword>
<evidence type="ECO:0000256" key="2">
    <source>
        <dbReference type="ARBA" id="ARBA00005840"/>
    </source>
</evidence>
<feature type="transmembrane region" description="Helical" evidence="8">
    <location>
        <begin position="189"/>
        <end position="208"/>
    </location>
</feature>
<feature type="transmembrane region" description="Helical" evidence="8">
    <location>
        <begin position="83"/>
        <end position="102"/>
    </location>
</feature>
<feature type="chain" id="PRO_5046824125" description="Heme exporter protein C" evidence="9">
    <location>
        <begin position="24"/>
        <end position="247"/>
    </location>
</feature>
<evidence type="ECO:0000313" key="11">
    <source>
        <dbReference type="EMBL" id="MDP5181805.1"/>
    </source>
</evidence>
<organism evidence="11 12">
    <name type="scientific">Blastococcus carthaginiensis</name>
    <dbReference type="NCBI Taxonomy" id="3050034"/>
    <lineage>
        <taxon>Bacteria</taxon>
        <taxon>Bacillati</taxon>
        <taxon>Actinomycetota</taxon>
        <taxon>Actinomycetes</taxon>
        <taxon>Geodermatophilales</taxon>
        <taxon>Geodermatophilaceae</taxon>
        <taxon>Blastococcus</taxon>
    </lineage>
</organism>
<dbReference type="RefSeq" id="WP_305998511.1">
    <property type="nucleotide sequence ID" value="NZ_JASNFN010000002.1"/>
</dbReference>
<keyword evidence="9" id="KW-0732">Signal</keyword>
<sequence length="247" mass="25812">MTTRSPRSADRLLAVAAALAALAAGVLAVAVAPTDAVQGQPQRLMYVHVPAAWLAYLCFAGVLVTSIAYLVRRDLRWDRVAQAAAELGVGMTALAIALGSVWGRPVWGVWWVWDPRLVTTAVLLLVYLGYLSVRGLGDDRAAGARRAAAVGIIGFANVPVVHFSVVWWRTLHQPASVLSPDPAPMDPRMAAALGVAVLAFTLAGALVVRRRLRVLAVADTAAAPPAEGDAPAGVAAGPLVVVPRSRS</sequence>
<dbReference type="EMBL" id="JASNFN010000002">
    <property type="protein sequence ID" value="MDP5181805.1"/>
    <property type="molecule type" value="Genomic_DNA"/>
</dbReference>
<dbReference type="InterPro" id="IPR045062">
    <property type="entry name" value="Cyt_c_biogenesis_CcsA/CcmC"/>
</dbReference>
<dbReference type="Proteomes" id="UP001233673">
    <property type="component" value="Unassembled WGS sequence"/>
</dbReference>
<evidence type="ECO:0000256" key="8">
    <source>
        <dbReference type="SAM" id="Phobius"/>
    </source>
</evidence>
<accession>A0ABT9I8A1</accession>
<evidence type="ECO:0000256" key="7">
    <source>
        <dbReference type="ARBA" id="ARBA00023136"/>
    </source>
</evidence>
<keyword evidence="7 8" id="KW-0472">Membrane</keyword>
<evidence type="ECO:0000313" key="12">
    <source>
        <dbReference type="Proteomes" id="UP001233673"/>
    </source>
</evidence>
<feature type="transmembrane region" description="Helical" evidence="8">
    <location>
        <begin position="117"/>
        <end position="136"/>
    </location>
</feature>
<keyword evidence="4 8" id="KW-0812">Transmembrane</keyword>
<feature type="transmembrane region" description="Helical" evidence="8">
    <location>
        <begin position="148"/>
        <end position="169"/>
    </location>
</feature>
<comment type="subcellular location">
    <subcellularLocation>
        <location evidence="1">Membrane</location>
        <topology evidence="1">Multi-pass membrane protein</topology>
    </subcellularLocation>
</comment>
<evidence type="ECO:0000256" key="5">
    <source>
        <dbReference type="ARBA" id="ARBA00022748"/>
    </source>
</evidence>
<dbReference type="InterPro" id="IPR002541">
    <property type="entry name" value="Cyt_c_assembly"/>
</dbReference>